<name>A0A502C648_9GAMM</name>
<dbReference type="GO" id="GO:0007059">
    <property type="term" value="P:chromosome segregation"/>
    <property type="evidence" value="ECO:0007669"/>
    <property type="project" value="TreeGrafter"/>
</dbReference>
<gene>
    <name evidence="3" type="ORF">EAH88_11655</name>
</gene>
<accession>A0A502C648</accession>
<dbReference type="Gene3D" id="1.10.10.2830">
    <property type="match status" value="1"/>
</dbReference>
<evidence type="ECO:0000259" key="2">
    <source>
        <dbReference type="SMART" id="SM00470"/>
    </source>
</evidence>
<dbReference type="CDD" id="cd16406">
    <property type="entry name" value="ParB_N_like"/>
    <property type="match status" value="1"/>
</dbReference>
<proteinExistence type="predicted"/>
<dbReference type="PANTHER" id="PTHR33375">
    <property type="entry name" value="CHROMOSOME-PARTITIONING PROTEIN PARB-RELATED"/>
    <property type="match status" value="1"/>
</dbReference>
<dbReference type="InterPro" id="IPR050336">
    <property type="entry name" value="Chromosome_partition/occlusion"/>
</dbReference>
<feature type="region of interest" description="Disordered" evidence="1">
    <location>
        <begin position="560"/>
        <end position="587"/>
    </location>
</feature>
<dbReference type="Pfam" id="PF02195">
    <property type="entry name" value="ParB_N"/>
    <property type="match status" value="1"/>
</dbReference>
<sequence length="587" mass="63596">MSIEHIPLSQLVPSPRNVRKTGGQKIEDLAASIHAHGLLQNLVVSADGKGKFLIEAGGRRHQAMQLLVKADKLPAEYAVPCKVLDTGVRDFTEASLAENVIRQDMHPADEFEAFRDLITQGRTVGDVAARFGKTELYVQQRLKLANVAPELLKSYRLGGATLEQMMTLALTDDQAQQLKVWKAAKQEWQRSPRELRAAIVAKEIGADSTLGKFVGVKAYEGAGGSVRRDLFGSDVFLQDGALVNKLVLEKLDAAAEKIRKEGWSWVEARASFEWGERHKFENAVCAYKGGKQTWTEKAKETAGAVVTIGHGGDVEISRGLVRQKDKKAAAKAGGGKSSRNGTAKPARIPGELSFAAVQRLQAEATGILQAEIAELPRTALALLAAELAGRALYKVPGYGYSNGEQRQWVHIQREGSGRMPGNLRDVIPQSAAGKRFAEAEKAWKERLPKKKADLRDWVLVQDFDTIAKLLAFLAARELDLVDFSAGQKQGAVDLADAAKVDLSQHWAPSAEWLGTLPKSVVVAMVTDAAGKVSAAPLEKMKRDQLPKAAIALLPKGWLPKPLRPKAATKKPAAKKAAKPARKAKASA</sequence>
<dbReference type="RefSeq" id="WP_140652807.1">
    <property type="nucleotide sequence ID" value="NZ_RCZO01000006.1"/>
</dbReference>
<dbReference type="SUPFAM" id="SSF110849">
    <property type="entry name" value="ParB/Sulfiredoxin"/>
    <property type="match status" value="1"/>
</dbReference>
<dbReference type="SUPFAM" id="SSF109709">
    <property type="entry name" value="KorB DNA-binding domain-like"/>
    <property type="match status" value="1"/>
</dbReference>
<dbReference type="SMART" id="SM00470">
    <property type="entry name" value="ParB"/>
    <property type="match status" value="1"/>
</dbReference>
<dbReference type="Proteomes" id="UP000319486">
    <property type="component" value="Unassembled WGS sequence"/>
</dbReference>
<protein>
    <recommendedName>
        <fullName evidence="2">ParB-like N-terminal domain-containing protein</fullName>
    </recommendedName>
</protein>
<dbReference type="InterPro" id="IPR003115">
    <property type="entry name" value="ParB_N"/>
</dbReference>
<dbReference type="AlphaFoldDB" id="A0A502C648"/>
<reference evidence="3 4" key="1">
    <citation type="journal article" date="2019" name="Environ. Microbiol.">
        <title>Species interactions and distinct microbial communities in high Arctic permafrost affected cryosols are associated with the CH4 and CO2 gas fluxes.</title>
        <authorList>
            <person name="Altshuler I."/>
            <person name="Hamel J."/>
            <person name="Turney S."/>
            <person name="Magnuson E."/>
            <person name="Levesque R."/>
            <person name="Greer C."/>
            <person name="Whyte L.G."/>
        </authorList>
    </citation>
    <scope>NUCLEOTIDE SEQUENCE [LARGE SCALE GENOMIC DNA]</scope>
    <source>
        <strain evidence="3 4">S13Y</strain>
    </source>
</reference>
<dbReference type="GO" id="GO:0005694">
    <property type="term" value="C:chromosome"/>
    <property type="evidence" value="ECO:0007669"/>
    <property type="project" value="TreeGrafter"/>
</dbReference>
<dbReference type="Gene3D" id="3.90.1530.30">
    <property type="match status" value="1"/>
</dbReference>
<evidence type="ECO:0000256" key="1">
    <source>
        <dbReference type="SAM" id="MobiDB-lite"/>
    </source>
</evidence>
<dbReference type="InterPro" id="IPR036086">
    <property type="entry name" value="ParB/Sulfiredoxin_sf"/>
</dbReference>
<feature type="domain" description="ParB-like N-terminal" evidence="2">
    <location>
        <begin position="4"/>
        <end position="100"/>
    </location>
</feature>
<evidence type="ECO:0000313" key="3">
    <source>
        <dbReference type="EMBL" id="TPG08283.1"/>
    </source>
</evidence>
<evidence type="ECO:0000313" key="4">
    <source>
        <dbReference type="Proteomes" id="UP000319486"/>
    </source>
</evidence>
<feature type="compositionally biased region" description="Basic residues" evidence="1">
    <location>
        <begin position="562"/>
        <end position="587"/>
    </location>
</feature>
<comment type="caution">
    <text evidence="3">The sequence shown here is derived from an EMBL/GenBank/DDBJ whole genome shotgun (WGS) entry which is preliminary data.</text>
</comment>
<organism evidence="3 4">
    <name type="scientific">Rhodanobacter glycinis</name>
    <dbReference type="NCBI Taxonomy" id="582702"/>
    <lineage>
        <taxon>Bacteria</taxon>
        <taxon>Pseudomonadati</taxon>
        <taxon>Pseudomonadota</taxon>
        <taxon>Gammaproteobacteria</taxon>
        <taxon>Lysobacterales</taxon>
        <taxon>Rhodanobacteraceae</taxon>
        <taxon>Rhodanobacter</taxon>
    </lineage>
</organism>
<keyword evidence="4" id="KW-1185">Reference proteome</keyword>
<dbReference type="EMBL" id="RCZO01000006">
    <property type="protein sequence ID" value="TPG08283.1"/>
    <property type="molecule type" value="Genomic_DNA"/>
</dbReference>
<dbReference type="PANTHER" id="PTHR33375:SF7">
    <property type="entry name" value="CHROMOSOME 2-PARTITIONING PROTEIN PARB-RELATED"/>
    <property type="match status" value="1"/>
</dbReference>